<organism evidence="9 10">
    <name type="scientific">Volucribacter psittacicida</name>
    <dbReference type="NCBI Taxonomy" id="203482"/>
    <lineage>
        <taxon>Bacteria</taxon>
        <taxon>Pseudomonadati</taxon>
        <taxon>Pseudomonadota</taxon>
        <taxon>Gammaproteobacteria</taxon>
        <taxon>Pasteurellales</taxon>
        <taxon>Pasteurellaceae</taxon>
        <taxon>Volucribacter</taxon>
    </lineage>
</organism>
<evidence type="ECO:0000313" key="10">
    <source>
        <dbReference type="Proteomes" id="UP000294702"/>
    </source>
</evidence>
<dbReference type="RefSeq" id="WP_132689704.1">
    <property type="nucleotide sequence ID" value="NZ_SMFT01000002.1"/>
</dbReference>
<evidence type="ECO:0000256" key="7">
    <source>
        <dbReference type="HAMAP-Rule" id="MF_00746"/>
    </source>
</evidence>
<proteinExistence type="inferred from homology"/>
<evidence type="ECO:0000259" key="8">
    <source>
        <dbReference type="SMART" id="SM00731"/>
    </source>
</evidence>
<evidence type="ECO:0000256" key="3">
    <source>
        <dbReference type="ARBA" id="ARBA00020082"/>
    </source>
</evidence>
<evidence type="ECO:0000256" key="2">
    <source>
        <dbReference type="ARBA" id="ARBA00006591"/>
    </source>
</evidence>
<dbReference type="Proteomes" id="UP000294702">
    <property type="component" value="Unassembled WGS sequence"/>
</dbReference>
<keyword evidence="5 7" id="KW-0479">Metal-binding</keyword>
<accession>A0A4R1FXL9</accession>
<dbReference type="OrthoDB" id="267364at2"/>
<dbReference type="SMART" id="SM00731">
    <property type="entry name" value="SprT"/>
    <property type="match status" value="1"/>
</dbReference>
<feature type="binding site" evidence="7">
    <location>
        <position position="82"/>
    </location>
    <ligand>
        <name>Zn(2+)</name>
        <dbReference type="ChEBI" id="CHEBI:29105"/>
    </ligand>
</feature>
<name>A0A4R1FXL9_9PAST</name>
<dbReference type="AlphaFoldDB" id="A0A4R1FXL9"/>
<feature type="binding site" evidence="7">
    <location>
        <position position="78"/>
    </location>
    <ligand>
        <name>Zn(2+)</name>
        <dbReference type="ChEBI" id="CHEBI:29105"/>
    </ligand>
</feature>
<evidence type="ECO:0000313" key="9">
    <source>
        <dbReference type="EMBL" id="TCJ98459.1"/>
    </source>
</evidence>
<feature type="domain" description="SprT-like" evidence="8">
    <location>
        <begin position="16"/>
        <end position="165"/>
    </location>
</feature>
<feature type="active site" evidence="7">
    <location>
        <position position="79"/>
    </location>
</feature>
<evidence type="ECO:0000256" key="5">
    <source>
        <dbReference type="ARBA" id="ARBA00022723"/>
    </source>
</evidence>
<keyword evidence="4 7" id="KW-0963">Cytoplasm</keyword>
<comment type="cofactor">
    <cofactor evidence="7">
        <name>Zn(2+)</name>
        <dbReference type="ChEBI" id="CHEBI:29105"/>
    </cofactor>
    <text evidence="7">Binds 1 zinc ion.</text>
</comment>
<dbReference type="HAMAP" id="MF_00746">
    <property type="entry name" value="SprT"/>
    <property type="match status" value="1"/>
</dbReference>
<dbReference type="Pfam" id="PF17283">
    <property type="entry name" value="Zn_ribbon_SprT"/>
    <property type="match status" value="1"/>
</dbReference>
<comment type="caution">
    <text evidence="9">The sequence shown here is derived from an EMBL/GenBank/DDBJ whole genome shotgun (WGS) entry which is preliminary data.</text>
</comment>
<dbReference type="PANTHER" id="PTHR38773">
    <property type="entry name" value="PROTEIN SPRT"/>
    <property type="match status" value="1"/>
</dbReference>
<comment type="similarity">
    <text evidence="2 7">Belongs to the SprT family.</text>
</comment>
<dbReference type="PANTHER" id="PTHR38773:SF1">
    <property type="entry name" value="PROTEIN SPRT"/>
    <property type="match status" value="1"/>
</dbReference>
<dbReference type="GO" id="GO:0008270">
    <property type="term" value="F:zinc ion binding"/>
    <property type="evidence" value="ECO:0007669"/>
    <property type="project" value="UniProtKB-UniRule"/>
</dbReference>
<dbReference type="NCBIfam" id="NF003421">
    <property type="entry name" value="PRK04860.1"/>
    <property type="match status" value="1"/>
</dbReference>
<sequence length="166" mass="19650">MQQQQLFRHINLQVIRQVKHCVKLAEQAFQRHFVYPQIEYTLRGLKAGVAYLQQNKINLNRTLLLENQQEFIAQTVPHEVAHLIVYQQFGLVKPHGKQWQFVMEHIFHCPATTCHQFDVSNVQGKTFLYQCACQQHQLSLRRHNNIQRNGMLYYCRKCKSALDFVG</sequence>
<gene>
    <name evidence="7" type="primary">sprT</name>
    <name evidence="9" type="ORF">EV694_0865</name>
</gene>
<protein>
    <recommendedName>
        <fullName evidence="3 7">Protein SprT</fullName>
    </recommendedName>
</protein>
<dbReference type="InterPro" id="IPR006640">
    <property type="entry name" value="SprT-like_domain"/>
</dbReference>
<keyword evidence="10" id="KW-1185">Reference proteome</keyword>
<evidence type="ECO:0000256" key="6">
    <source>
        <dbReference type="ARBA" id="ARBA00022833"/>
    </source>
</evidence>
<dbReference type="Pfam" id="PF10263">
    <property type="entry name" value="SprT-like"/>
    <property type="match status" value="1"/>
</dbReference>
<dbReference type="InterPro" id="IPR035240">
    <property type="entry name" value="SprT_Zn_ribbon"/>
</dbReference>
<comment type="subcellular location">
    <subcellularLocation>
        <location evidence="1 7">Cytoplasm</location>
    </subcellularLocation>
</comment>
<evidence type="ECO:0000256" key="1">
    <source>
        <dbReference type="ARBA" id="ARBA00004496"/>
    </source>
</evidence>
<keyword evidence="6 7" id="KW-0862">Zinc</keyword>
<evidence type="ECO:0000256" key="4">
    <source>
        <dbReference type="ARBA" id="ARBA00022490"/>
    </source>
</evidence>
<dbReference type="InterPro" id="IPR023483">
    <property type="entry name" value="Uncharacterised_SprT"/>
</dbReference>
<reference evidence="9 10" key="1">
    <citation type="submission" date="2019-03" db="EMBL/GenBank/DDBJ databases">
        <title>Genomic Encyclopedia of Type Strains, Phase IV (KMG-IV): sequencing the most valuable type-strain genomes for metagenomic binning, comparative biology and taxonomic classification.</title>
        <authorList>
            <person name="Goeker M."/>
        </authorList>
    </citation>
    <scope>NUCLEOTIDE SEQUENCE [LARGE SCALE GENOMIC DNA]</scope>
    <source>
        <strain evidence="9 10">DSM 15534</strain>
    </source>
</reference>
<dbReference type="EMBL" id="SMFT01000002">
    <property type="protein sequence ID" value="TCJ98459.1"/>
    <property type="molecule type" value="Genomic_DNA"/>
</dbReference>
<dbReference type="GO" id="GO:0005737">
    <property type="term" value="C:cytoplasm"/>
    <property type="evidence" value="ECO:0007669"/>
    <property type="project" value="UniProtKB-SubCell"/>
</dbReference>
<dbReference type="GO" id="GO:0006950">
    <property type="term" value="P:response to stress"/>
    <property type="evidence" value="ECO:0007669"/>
    <property type="project" value="UniProtKB-ARBA"/>
</dbReference>